<dbReference type="RefSeq" id="WP_119705837.1">
    <property type="nucleotide sequence ID" value="NZ_JBHSOI010000001.1"/>
</dbReference>
<dbReference type="OrthoDB" id="121598at2"/>
<dbReference type="InterPro" id="IPR011008">
    <property type="entry name" value="Dimeric_a/b-barrel"/>
</dbReference>
<feature type="domain" description="DUF1330" evidence="1">
    <location>
        <begin position="2"/>
        <end position="94"/>
    </location>
</feature>
<dbReference type="Pfam" id="PF07045">
    <property type="entry name" value="DUF1330"/>
    <property type="match status" value="1"/>
</dbReference>
<comment type="caution">
    <text evidence="2">The sequence shown here is derived from an EMBL/GenBank/DDBJ whole genome shotgun (WGS) entry which is preliminary data.</text>
</comment>
<protein>
    <submittedName>
        <fullName evidence="2">DUF1330 domain-containing protein</fullName>
    </submittedName>
</protein>
<reference evidence="2 3" key="1">
    <citation type="submission" date="2018-08" db="EMBL/GenBank/DDBJ databases">
        <title>Aeromicrobium sp. M2KJ-4, whole genome shotgun sequence.</title>
        <authorList>
            <person name="Tuo L."/>
        </authorList>
    </citation>
    <scope>NUCLEOTIDE SEQUENCE [LARGE SCALE GENOMIC DNA]</scope>
    <source>
        <strain evidence="2 3">M2KJ-4</strain>
    </source>
</reference>
<evidence type="ECO:0000313" key="2">
    <source>
        <dbReference type="EMBL" id="REK68915.1"/>
    </source>
</evidence>
<dbReference type="InterPro" id="IPR010753">
    <property type="entry name" value="DUF1330"/>
</dbReference>
<proteinExistence type="predicted"/>
<evidence type="ECO:0000313" key="3">
    <source>
        <dbReference type="Proteomes" id="UP000265581"/>
    </source>
</evidence>
<dbReference type="Gene3D" id="3.30.70.100">
    <property type="match status" value="1"/>
</dbReference>
<name>A0A371NYZ6_9ACTN</name>
<dbReference type="SUPFAM" id="SSF54909">
    <property type="entry name" value="Dimeric alpha+beta barrel"/>
    <property type="match status" value="1"/>
</dbReference>
<gene>
    <name evidence="2" type="ORF">DX116_18820</name>
</gene>
<dbReference type="EMBL" id="QUBR01000003">
    <property type="protein sequence ID" value="REK68915.1"/>
    <property type="molecule type" value="Genomic_DNA"/>
</dbReference>
<dbReference type="AlphaFoldDB" id="A0A371NYZ6"/>
<sequence>MTAYWISTYLEIRDETKLKAYAELAGPALTGAGGTFLARGLPEKVYEQGRQQRSVLIEFPSVEAAVAAHDSEAYQAALEALGDGVVRDLRIVPGA</sequence>
<accession>A0A371NYZ6</accession>
<evidence type="ECO:0000259" key="1">
    <source>
        <dbReference type="Pfam" id="PF07045"/>
    </source>
</evidence>
<dbReference type="Proteomes" id="UP000265581">
    <property type="component" value="Unassembled WGS sequence"/>
</dbReference>
<organism evidence="2 3">
    <name type="scientific">Aeromicrobium endophyticum</name>
    <dbReference type="NCBI Taxonomy" id="2292704"/>
    <lineage>
        <taxon>Bacteria</taxon>
        <taxon>Bacillati</taxon>
        <taxon>Actinomycetota</taxon>
        <taxon>Actinomycetes</taxon>
        <taxon>Propionibacteriales</taxon>
        <taxon>Nocardioidaceae</taxon>
        <taxon>Aeromicrobium</taxon>
    </lineage>
</organism>
<dbReference type="PANTHER" id="PTHR41521:SF4">
    <property type="entry name" value="BLR0684 PROTEIN"/>
    <property type="match status" value="1"/>
</dbReference>
<dbReference type="PANTHER" id="PTHR41521">
    <property type="match status" value="1"/>
</dbReference>
<keyword evidence="3" id="KW-1185">Reference proteome</keyword>